<sequence length="99" mass="11190">MDEDWGFEPPAFKPDEALQRLRRDLRELGLTEREGRFERRGSAIARAVVDGAALQVALVKRPARSPEWTPQKALKDSAQVRDFVALVKKNLAGWSDSDE</sequence>
<comment type="caution">
    <text evidence="1">The sequence shown here is derived from an EMBL/GenBank/DDBJ whole genome shotgun (WGS) entry which is preliminary data.</text>
</comment>
<name>A0A7C9PJU7_9BURK</name>
<organism evidence="1 2">
    <name type="scientific">Ideonella livida</name>
    <dbReference type="NCBI Taxonomy" id="2707176"/>
    <lineage>
        <taxon>Bacteria</taxon>
        <taxon>Pseudomonadati</taxon>
        <taxon>Pseudomonadota</taxon>
        <taxon>Betaproteobacteria</taxon>
        <taxon>Burkholderiales</taxon>
        <taxon>Sphaerotilaceae</taxon>
        <taxon>Ideonella</taxon>
    </lineage>
</organism>
<accession>A0A7C9PJU7</accession>
<dbReference type="RefSeq" id="WP_163458848.1">
    <property type="nucleotide sequence ID" value="NZ_JAAGOH010000022.1"/>
</dbReference>
<keyword evidence="2" id="KW-1185">Reference proteome</keyword>
<protein>
    <submittedName>
        <fullName evidence="1">Uncharacterized protein</fullName>
    </submittedName>
</protein>
<evidence type="ECO:0000313" key="1">
    <source>
        <dbReference type="EMBL" id="NDY92794.1"/>
    </source>
</evidence>
<evidence type="ECO:0000313" key="2">
    <source>
        <dbReference type="Proteomes" id="UP000484255"/>
    </source>
</evidence>
<proteinExistence type="predicted"/>
<dbReference type="AlphaFoldDB" id="A0A7C9PJU7"/>
<dbReference type="EMBL" id="JAAGOH010000022">
    <property type="protein sequence ID" value="NDY92794.1"/>
    <property type="molecule type" value="Genomic_DNA"/>
</dbReference>
<gene>
    <name evidence="1" type="ORF">G3A44_16505</name>
</gene>
<dbReference type="Proteomes" id="UP000484255">
    <property type="component" value="Unassembled WGS sequence"/>
</dbReference>
<reference evidence="1 2" key="1">
    <citation type="submission" date="2020-02" db="EMBL/GenBank/DDBJ databases">
        <title>Ideonella bacterium strain TBM-1.</title>
        <authorList>
            <person name="Chen W.-M."/>
        </authorList>
    </citation>
    <scope>NUCLEOTIDE SEQUENCE [LARGE SCALE GENOMIC DNA]</scope>
    <source>
        <strain evidence="1 2">TBM-1</strain>
    </source>
</reference>